<keyword evidence="2" id="KW-1185">Reference proteome</keyword>
<proteinExistence type="predicted"/>
<accession>A0ABQ5KK35</accession>
<name>A0ABQ5KK35_9EUKA</name>
<feature type="non-terminal residue" evidence="1">
    <location>
        <position position="136"/>
    </location>
</feature>
<sequence>MMGYAFDGDDDSNSTWQGHMGGMMRGDYGNNNSNGWYGHGHMNGMMGSYEWDTFEDFDKDDLKSMDELKENVMDYLKNYEGDFEIDDIFVYSNSDYYFSIVNKETDQGAMELLVNPVTGYVYPEHGPNMMWNLEYG</sequence>
<dbReference type="EMBL" id="BQXS01002693">
    <property type="protein sequence ID" value="GKT32870.1"/>
    <property type="molecule type" value="Genomic_DNA"/>
</dbReference>
<protein>
    <submittedName>
        <fullName evidence="1">Uncharacterized protein</fullName>
    </submittedName>
</protein>
<evidence type="ECO:0000313" key="1">
    <source>
        <dbReference type="EMBL" id="GKT32870.1"/>
    </source>
</evidence>
<evidence type="ECO:0000313" key="2">
    <source>
        <dbReference type="Proteomes" id="UP001057375"/>
    </source>
</evidence>
<dbReference type="Proteomes" id="UP001057375">
    <property type="component" value="Unassembled WGS sequence"/>
</dbReference>
<organism evidence="1 2">
    <name type="scientific">Aduncisulcus paluster</name>
    <dbReference type="NCBI Taxonomy" id="2918883"/>
    <lineage>
        <taxon>Eukaryota</taxon>
        <taxon>Metamonada</taxon>
        <taxon>Carpediemonas-like organisms</taxon>
        <taxon>Aduncisulcus</taxon>
    </lineage>
</organism>
<reference evidence="1" key="1">
    <citation type="submission" date="2022-03" db="EMBL/GenBank/DDBJ databases">
        <title>Draft genome sequence of Aduncisulcus paluster, a free-living microaerophilic Fornicata.</title>
        <authorList>
            <person name="Yuyama I."/>
            <person name="Kume K."/>
            <person name="Tamura T."/>
            <person name="Inagaki Y."/>
            <person name="Hashimoto T."/>
        </authorList>
    </citation>
    <scope>NUCLEOTIDE SEQUENCE</scope>
    <source>
        <strain evidence="1">NY0171</strain>
    </source>
</reference>
<comment type="caution">
    <text evidence="1">The sequence shown here is derived from an EMBL/GenBank/DDBJ whole genome shotgun (WGS) entry which is preliminary data.</text>
</comment>
<gene>
    <name evidence="1" type="ORF">ADUPG1_002363</name>
</gene>